<feature type="compositionally biased region" description="Polar residues" evidence="1">
    <location>
        <begin position="296"/>
        <end position="309"/>
    </location>
</feature>
<feature type="region of interest" description="Disordered" evidence="1">
    <location>
        <begin position="289"/>
        <end position="309"/>
    </location>
</feature>
<feature type="compositionally biased region" description="Gly residues" evidence="1">
    <location>
        <begin position="337"/>
        <end position="353"/>
    </location>
</feature>
<protein>
    <submittedName>
        <fullName evidence="3">Cellulose biosynthesis protein BcsN</fullName>
    </submittedName>
</protein>
<accession>A0A7X5F603</accession>
<keyword evidence="2" id="KW-0732">Signal</keyword>
<name>A0A7X5F603_9HYPH</name>
<dbReference type="Pfam" id="PF17038">
    <property type="entry name" value="CBP_BcsN"/>
    <property type="match status" value="1"/>
</dbReference>
<gene>
    <name evidence="3" type="primary">bcsN</name>
    <name evidence="3" type="ORF">GWI72_14330</name>
</gene>
<dbReference type="AlphaFoldDB" id="A0A7X5F603"/>
<comment type="caution">
    <text evidence="3">The sequence shown here is derived from an EMBL/GenBank/DDBJ whole genome shotgun (WGS) entry which is preliminary data.</text>
</comment>
<dbReference type="RefSeq" id="WP_161709009.1">
    <property type="nucleotide sequence ID" value="NZ_JAABLQ010000001.1"/>
</dbReference>
<dbReference type="EMBL" id="JAABLQ010000001">
    <property type="protein sequence ID" value="NBN79450.1"/>
    <property type="molecule type" value="Genomic_DNA"/>
</dbReference>
<evidence type="ECO:0000313" key="4">
    <source>
        <dbReference type="Proteomes" id="UP000586722"/>
    </source>
</evidence>
<keyword evidence="4" id="KW-1185">Reference proteome</keyword>
<feature type="chain" id="PRO_5031479979" evidence="2">
    <location>
        <begin position="21"/>
        <end position="379"/>
    </location>
</feature>
<feature type="signal peptide" evidence="2">
    <location>
        <begin position="1"/>
        <end position="20"/>
    </location>
</feature>
<reference evidence="4" key="1">
    <citation type="submission" date="2020-01" db="EMBL/GenBank/DDBJ databases">
        <authorList>
            <person name="Fang Y."/>
            <person name="Sun R."/>
            <person name="Nie L."/>
            <person name="He J."/>
            <person name="Hao L."/>
            <person name="Wang L."/>
            <person name="Su S."/>
            <person name="Lv E."/>
            <person name="Zhang Z."/>
            <person name="Xie R."/>
            <person name="Liu H."/>
        </authorList>
    </citation>
    <scope>NUCLEOTIDE SEQUENCE [LARGE SCALE GENOMIC DNA]</scope>
    <source>
        <strain evidence="4">XCT-53</strain>
    </source>
</reference>
<evidence type="ECO:0000313" key="3">
    <source>
        <dbReference type="EMBL" id="NBN79450.1"/>
    </source>
</evidence>
<dbReference type="InterPro" id="IPR031482">
    <property type="entry name" value="CBP_BcsN"/>
</dbReference>
<dbReference type="Proteomes" id="UP000586722">
    <property type="component" value="Unassembled WGS sequence"/>
</dbReference>
<proteinExistence type="predicted"/>
<organism evidence="3 4">
    <name type="scientific">Pannonibacter tanglangensis</name>
    <dbReference type="NCBI Taxonomy" id="2750084"/>
    <lineage>
        <taxon>Bacteria</taxon>
        <taxon>Pseudomonadati</taxon>
        <taxon>Pseudomonadota</taxon>
        <taxon>Alphaproteobacteria</taxon>
        <taxon>Hyphomicrobiales</taxon>
        <taxon>Stappiaceae</taxon>
        <taxon>Pannonibacter</taxon>
    </lineage>
</organism>
<sequence length="379" mass="38003">MTHTGHARSLVLGLAALAAAGCSQVPPAVTAYHDAALSVLTDSAPREVGAAMALARLPEAAGQVIRVTQSRSGGVERQRITLAGDPATSGENAIEIRLTQRGTGPAPSAAVIRSEMATAFPGRSLGLSNRLPVNAYGPFGVASDGRGCAYLWQDVQRATGDSGLFRPRSHDMAEIRVRLCRAGLTETAAVDLMQRLQLAIPGISSANLLSSLAAPGQPLAPALARVDTLLGAPGMRPDIRPKPHMESRMEPALAPAPTASRPVPPVVRPAGAAAPKVVAPAATAVAIPLPDPATTPSPGQTAPLRTTPTVPLPHAVAQPAAAAAAAPVRVPLPSATAGGGQAGDGQATGGKGSVGPAAAVAPTLAQAAPEMVVRPIPLP</sequence>
<feature type="region of interest" description="Disordered" evidence="1">
    <location>
        <begin position="335"/>
        <end position="356"/>
    </location>
</feature>
<evidence type="ECO:0000256" key="2">
    <source>
        <dbReference type="SAM" id="SignalP"/>
    </source>
</evidence>
<evidence type="ECO:0000256" key="1">
    <source>
        <dbReference type="SAM" id="MobiDB-lite"/>
    </source>
</evidence>